<name>E2C443_HARSA</name>
<protein>
    <submittedName>
        <fullName evidence="2">Uncharacterized protein</fullName>
    </submittedName>
</protein>
<evidence type="ECO:0000313" key="3">
    <source>
        <dbReference type="Proteomes" id="UP000008237"/>
    </source>
</evidence>
<dbReference type="EMBL" id="GL452377">
    <property type="protein sequence ID" value="EFN77287.1"/>
    <property type="molecule type" value="Genomic_DNA"/>
</dbReference>
<sequence length="68" mass="7137">MDLEVPTGPQGKSRGPTGQGKKAPSSPMVVGLTKDTDEEQLPTGSTVVKEKPSQVGDAFEDRPEDNLA</sequence>
<keyword evidence="3" id="KW-1185">Reference proteome</keyword>
<organism evidence="3">
    <name type="scientific">Harpegnathos saltator</name>
    <name type="common">Jerdon's jumping ant</name>
    <dbReference type="NCBI Taxonomy" id="610380"/>
    <lineage>
        <taxon>Eukaryota</taxon>
        <taxon>Metazoa</taxon>
        <taxon>Ecdysozoa</taxon>
        <taxon>Arthropoda</taxon>
        <taxon>Hexapoda</taxon>
        <taxon>Insecta</taxon>
        <taxon>Pterygota</taxon>
        <taxon>Neoptera</taxon>
        <taxon>Endopterygota</taxon>
        <taxon>Hymenoptera</taxon>
        <taxon>Apocrita</taxon>
        <taxon>Aculeata</taxon>
        <taxon>Formicoidea</taxon>
        <taxon>Formicidae</taxon>
        <taxon>Ponerinae</taxon>
        <taxon>Ponerini</taxon>
        <taxon>Harpegnathos</taxon>
    </lineage>
</organism>
<dbReference type="Proteomes" id="UP000008237">
    <property type="component" value="Unassembled WGS sequence"/>
</dbReference>
<evidence type="ECO:0000256" key="1">
    <source>
        <dbReference type="SAM" id="MobiDB-lite"/>
    </source>
</evidence>
<reference evidence="2 3" key="1">
    <citation type="journal article" date="2010" name="Science">
        <title>Genomic comparison of the ants Camponotus floridanus and Harpegnathos saltator.</title>
        <authorList>
            <person name="Bonasio R."/>
            <person name="Zhang G."/>
            <person name="Ye C."/>
            <person name="Mutti N.S."/>
            <person name="Fang X."/>
            <person name="Qin N."/>
            <person name="Donahue G."/>
            <person name="Yang P."/>
            <person name="Li Q."/>
            <person name="Li C."/>
            <person name="Zhang P."/>
            <person name="Huang Z."/>
            <person name="Berger S.L."/>
            <person name="Reinberg D."/>
            <person name="Wang J."/>
            <person name="Liebig J."/>
        </authorList>
    </citation>
    <scope>NUCLEOTIDE SEQUENCE [LARGE SCALE GENOMIC DNA]</scope>
    <source>
        <strain evidence="2 3">R22 G/1</strain>
    </source>
</reference>
<proteinExistence type="predicted"/>
<gene>
    <name evidence="2" type="ORF">EAI_00108</name>
</gene>
<dbReference type="AlphaFoldDB" id="E2C443"/>
<dbReference type="InParanoid" id="E2C443"/>
<evidence type="ECO:0000313" key="2">
    <source>
        <dbReference type="EMBL" id="EFN77287.1"/>
    </source>
</evidence>
<accession>E2C443</accession>
<feature type="compositionally biased region" description="Basic and acidic residues" evidence="1">
    <location>
        <begin position="59"/>
        <end position="68"/>
    </location>
</feature>
<feature type="region of interest" description="Disordered" evidence="1">
    <location>
        <begin position="1"/>
        <end position="68"/>
    </location>
</feature>